<dbReference type="PROSITE" id="PS50939">
    <property type="entry name" value="CYTOCHROME_B561"/>
    <property type="match status" value="1"/>
</dbReference>
<feature type="transmembrane region" description="Helical" evidence="8">
    <location>
        <begin position="246"/>
        <end position="266"/>
    </location>
</feature>
<evidence type="ECO:0000256" key="3">
    <source>
        <dbReference type="ARBA" id="ARBA00022692"/>
    </source>
</evidence>
<keyword evidence="5" id="KW-0249">Electron transport</keyword>
<comment type="caution">
    <text evidence="11">The sequence shown here is derived from an EMBL/GenBank/DDBJ whole genome shotgun (WGS) entry which is preliminary data.</text>
</comment>
<protein>
    <recommendedName>
        <fullName evidence="13">Cytochrome b561 and DOMON domain-containing protein</fullName>
    </recommendedName>
</protein>
<evidence type="ECO:0000313" key="12">
    <source>
        <dbReference type="Proteomes" id="UP000823749"/>
    </source>
</evidence>
<keyword evidence="4" id="KW-0732">Signal</keyword>
<comment type="subcellular location">
    <subcellularLocation>
        <location evidence="1">Membrane</location>
    </subcellularLocation>
</comment>
<dbReference type="Gene3D" id="1.20.120.1770">
    <property type="match status" value="1"/>
</dbReference>
<evidence type="ECO:0000259" key="10">
    <source>
        <dbReference type="PROSITE" id="PS50939"/>
    </source>
</evidence>
<organism evidence="11 12">
    <name type="scientific">Rhododendron griersonianum</name>
    <dbReference type="NCBI Taxonomy" id="479676"/>
    <lineage>
        <taxon>Eukaryota</taxon>
        <taxon>Viridiplantae</taxon>
        <taxon>Streptophyta</taxon>
        <taxon>Embryophyta</taxon>
        <taxon>Tracheophyta</taxon>
        <taxon>Spermatophyta</taxon>
        <taxon>Magnoliopsida</taxon>
        <taxon>eudicotyledons</taxon>
        <taxon>Gunneridae</taxon>
        <taxon>Pentapetalae</taxon>
        <taxon>asterids</taxon>
        <taxon>Ericales</taxon>
        <taxon>Ericaceae</taxon>
        <taxon>Ericoideae</taxon>
        <taxon>Rhodoreae</taxon>
        <taxon>Rhododendron</taxon>
    </lineage>
</organism>
<evidence type="ECO:0000256" key="1">
    <source>
        <dbReference type="ARBA" id="ARBA00004370"/>
    </source>
</evidence>
<dbReference type="InterPro" id="IPR006593">
    <property type="entry name" value="Cyt_b561/ferric_Rdtase_TM"/>
</dbReference>
<proteinExistence type="predicted"/>
<feature type="transmembrane region" description="Helical" evidence="8">
    <location>
        <begin position="351"/>
        <end position="371"/>
    </location>
</feature>
<evidence type="ECO:0000256" key="5">
    <source>
        <dbReference type="ARBA" id="ARBA00022982"/>
    </source>
</evidence>
<dbReference type="CDD" id="cd09631">
    <property type="entry name" value="DOMON_DOH"/>
    <property type="match status" value="1"/>
</dbReference>
<feature type="domain" description="Cytochrome b561" evidence="10">
    <location>
        <begin position="202"/>
        <end position="399"/>
    </location>
</feature>
<evidence type="ECO:0000259" key="9">
    <source>
        <dbReference type="PROSITE" id="PS50836"/>
    </source>
</evidence>
<keyword evidence="6 8" id="KW-1133">Transmembrane helix</keyword>
<evidence type="ECO:0008006" key="13">
    <source>
        <dbReference type="Google" id="ProtNLM"/>
    </source>
</evidence>
<keyword evidence="12" id="KW-1185">Reference proteome</keyword>
<gene>
    <name evidence="11" type="ORF">RHGRI_001808</name>
</gene>
<dbReference type="SMART" id="SM00665">
    <property type="entry name" value="B561"/>
    <property type="match status" value="1"/>
</dbReference>
<dbReference type="Proteomes" id="UP000823749">
    <property type="component" value="Chromosome 1"/>
</dbReference>
<evidence type="ECO:0000256" key="6">
    <source>
        <dbReference type="ARBA" id="ARBA00022989"/>
    </source>
</evidence>
<sequence length="484" mass="54096">MPLHILLHSTTCISFLLPMEDSRLRVSHLGLAILIVFSGFTVSAAQNGGGDSTGETAARCNADLSTFIPLPYSDTSNMVCKPVWNTYVVQYSQTKDHVVTIVLSAIYTTGWVGMAFSKDGMMLNSSAMVGWISKEGQPHIKQYYLKGFEQGDVVPDKGDLPLSNVPKFVVLREATIYIAFQLNFSAPLGRQPVLLAFGTRYPTKHHHLYQHDAKTSLIFDFSAGSVSVSSSAAPDKIGQTKRTHGILGLIGWGLLLPYGVIAARYFKHYDPLWIYLHAGIQFVGFILGLAGIVLGVSLYNQIHAQFHTHRGIGIFVLVLSVLQILAFFAWPDKDSKIRKYWNWYHHWIGRIALLFGNVNIVLGIQIGHAGNEWKNRMKILMVLSSNQLAYEEKNLARDPPIHRRNSNKNIGHTTRAEWRHGAILEGKNGQALEPPREVPVSRAAEDDKESVCQDRQGWRAKWTVEFVDGVDIVVRFLLPLVSRI</sequence>
<evidence type="ECO:0000256" key="7">
    <source>
        <dbReference type="ARBA" id="ARBA00023136"/>
    </source>
</evidence>
<evidence type="ECO:0000313" key="11">
    <source>
        <dbReference type="EMBL" id="KAG5566005.1"/>
    </source>
</evidence>
<dbReference type="EMBL" id="JACTNZ010000001">
    <property type="protein sequence ID" value="KAG5566005.1"/>
    <property type="molecule type" value="Genomic_DNA"/>
</dbReference>
<name>A0AAV6LLG9_9ERIC</name>
<evidence type="ECO:0000256" key="4">
    <source>
        <dbReference type="ARBA" id="ARBA00022729"/>
    </source>
</evidence>
<keyword evidence="3 8" id="KW-0812">Transmembrane</keyword>
<dbReference type="PROSITE" id="PS50836">
    <property type="entry name" value="DOMON"/>
    <property type="match status" value="1"/>
</dbReference>
<accession>A0AAV6LLG9</accession>
<feature type="domain" description="DOMON" evidence="9">
    <location>
        <begin position="85"/>
        <end position="198"/>
    </location>
</feature>
<dbReference type="PANTHER" id="PTHR23130">
    <property type="entry name" value="CYTOCHROME B561 AND DOMON DOMAIN-CONTAINING PROTEIN"/>
    <property type="match status" value="1"/>
</dbReference>
<feature type="transmembrane region" description="Helical" evidence="8">
    <location>
        <begin position="26"/>
        <end position="45"/>
    </location>
</feature>
<dbReference type="InterPro" id="IPR005018">
    <property type="entry name" value="DOMON_domain"/>
</dbReference>
<dbReference type="CDD" id="cd08760">
    <property type="entry name" value="Cyt_b561_FRRS1_like"/>
    <property type="match status" value="1"/>
</dbReference>
<feature type="transmembrane region" description="Helical" evidence="8">
    <location>
        <begin position="272"/>
        <end position="299"/>
    </location>
</feature>
<evidence type="ECO:0000256" key="8">
    <source>
        <dbReference type="SAM" id="Phobius"/>
    </source>
</evidence>
<dbReference type="PANTHER" id="PTHR23130:SF115">
    <property type="entry name" value="OS01G0680900 PROTEIN"/>
    <property type="match status" value="1"/>
</dbReference>
<keyword evidence="7 8" id="KW-0472">Membrane</keyword>
<keyword evidence="2" id="KW-0813">Transport</keyword>
<dbReference type="SMART" id="SM00664">
    <property type="entry name" value="DoH"/>
    <property type="match status" value="1"/>
</dbReference>
<evidence type="ECO:0000256" key="2">
    <source>
        <dbReference type="ARBA" id="ARBA00022448"/>
    </source>
</evidence>
<feature type="transmembrane region" description="Helical" evidence="8">
    <location>
        <begin position="311"/>
        <end position="331"/>
    </location>
</feature>
<reference evidence="11" key="1">
    <citation type="submission" date="2020-08" db="EMBL/GenBank/DDBJ databases">
        <title>Plant Genome Project.</title>
        <authorList>
            <person name="Zhang R.-G."/>
        </authorList>
    </citation>
    <scope>NUCLEOTIDE SEQUENCE</scope>
    <source>
        <strain evidence="11">WSP0</strain>
        <tissue evidence="11">Leaf</tissue>
    </source>
</reference>
<feature type="transmembrane region" description="Helical" evidence="8">
    <location>
        <begin position="97"/>
        <end position="116"/>
    </location>
</feature>
<dbReference type="GO" id="GO:0016020">
    <property type="term" value="C:membrane"/>
    <property type="evidence" value="ECO:0007669"/>
    <property type="project" value="UniProtKB-SubCell"/>
</dbReference>
<dbReference type="InterPro" id="IPR045266">
    <property type="entry name" value="DOH_DOMON"/>
</dbReference>
<dbReference type="Pfam" id="PF03188">
    <property type="entry name" value="Cytochrom_B561"/>
    <property type="match status" value="1"/>
</dbReference>
<dbReference type="AlphaFoldDB" id="A0AAV6LLG9"/>
<dbReference type="Pfam" id="PF03351">
    <property type="entry name" value="DOMON"/>
    <property type="match status" value="1"/>
</dbReference>